<protein>
    <recommendedName>
        <fullName evidence="5">T9SS C-terminal target domain-containing protein</fullName>
    </recommendedName>
</protein>
<dbReference type="Pfam" id="PF23237">
    <property type="entry name" value="HYR_4C"/>
    <property type="match status" value="5"/>
</dbReference>
<proteinExistence type="predicted"/>
<keyword evidence="4" id="KW-1185">Reference proteome</keyword>
<dbReference type="InterPro" id="IPR013783">
    <property type="entry name" value="Ig-like_fold"/>
</dbReference>
<evidence type="ECO:0000313" key="4">
    <source>
        <dbReference type="Proteomes" id="UP000278351"/>
    </source>
</evidence>
<dbReference type="Gene3D" id="2.60.40.10">
    <property type="entry name" value="Immunoglobulins"/>
    <property type="match status" value="1"/>
</dbReference>
<dbReference type="EMBL" id="RPDH01000002">
    <property type="protein sequence ID" value="RPE08815.1"/>
    <property type="molecule type" value="Genomic_DNA"/>
</dbReference>
<dbReference type="InterPro" id="IPR035986">
    <property type="entry name" value="PKD_dom_sf"/>
</dbReference>
<evidence type="ECO:0000259" key="2">
    <source>
        <dbReference type="Pfam" id="PF23237"/>
    </source>
</evidence>
<feature type="domain" description="HYR-like" evidence="2">
    <location>
        <begin position="614"/>
        <end position="684"/>
    </location>
</feature>
<evidence type="ECO:0000259" key="1">
    <source>
        <dbReference type="Pfam" id="PF19408"/>
    </source>
</evidence>
<evidence type="ECO:0000313" key="3">
    <source>
        <dbReference type="EMBL" id="RPE08815.1"/>
    </source>
</evidence>
<dbReference type="InterPro" id="IPR045829">
    <property type="entry name" value="PKD_6"/>
</dbReference>
<feature type="domain" description="HYR-like" evidence="2">
    <location>
        <begin position="773"/>
        <end position="843"/>
    </location>
</feature>
<dbReference type="Proteomes" id="UP000278351">
    <property type="component" value="Unassembled WGS sequence"/>
</dbReference>
<sequence>MFLLFTVVAQAQSANLDQGANGKASAPTTPVDWVNGNLNGNTAHFLEGYSVPYRAVLKSLVVNQTYTLVVALDVRNGSKHALDYITQFQRLEPHITFGHTAETVNPILNVTGFPAAYFTSTDTEPIPVPSTAGTPVAGQPAASFNALPAAERVMTGYNADLLSVTYASEGNLTAAQSETVINITFKALKETVVLAWGGHIASEAEWGSDPVTGESNSASGINGSPYHMRLKNWIINGNVVSIGNQDRSLKTDAVLVPPECEVAGPDRVCAEFSPLLYTSTVDDAQGVTYLWSIIGANTAGAQIVNATLANIEVVPIGSTFNAGSFNLQLIVTRNGLKDTCYLGTHESPGTPVVVQKASVDAGTDQAITNLDTAYLNAVPSGGTAPYTFSWSPATGLSATNIANPYFVPPSAGVYQFIVTITDSIGCMDKDTVVITVTEHAHPPCVIDGPDPVCPGTSNVYTGPPPADVSSYSWSVTGNASIPGATNGSSVTVLAGSSCGAYVLQLITATPDGKVKDTCMRTIQVKDTIPPVLAGTVADATVACAKDVPAAPAVTASDNCQAEMQVQMSQETTDSTCVNKFKIVRKWWAVDACGNTSDTLRQTITVNDDVKPVITAEFEKEISVQCVNDIPAPPTPTATDNCDGELTPVYSAIGSGTACDSTIVRTWVFTDACGNADSVKQTIHVKDDTAPVLNGNVSDATVACAKDVPAAPTVTATDNCGDVTVQYSQMVTDSTCVNKFKVVRMWWTEDACGNKSDTLRQTITVNDDVKPVITADFEREITVQCEDGIPEPPTPTATDNCDGALTPVYSSISNGTGCDLGIVRKWIFTDACGNSDSVTQIIHVKDNTKPVLNGSVTDATVACAKDVPAAANITATDNCGEATVHYSEEVTDSTCVNRFKVVRMWWAEDACGNKSDTLRQTITVYDDVKPVITADFDKEISVQCEKDIPAPPSPTATDNCDGNLTPVCSATRTGSGCDLTIVRTWVFTDACGNSDSVKQTIHVKDNIAPVLDGNVSDVTVACAKDVPAAGNVTATDNCGDATVHYSQTVTDSTCVNRFKVVRMWWAEDACGNKSDTLYQTVTVFDDVAPVVVTKADNKLLACGVQVTFDPPTFEDNCGGTVTVTTSDRREGSACPFVHIRRWTATDECGNSTYVEQAVTVSCCDSYCTYTQGFYGNKGGLGCTPGGTSVTAKVMMTTVMDAQVGDSAVFGLTSTGKFFTLFLANITSDDIFKMLPGGGTPAALKGYATFTKTNTWANVPISTAKSTYGKINNVLLSQTMALFFNMGVTTSLSGLAIQGDSLFTAKVTACGSTTPVSKIDTFTLPKNVVAYLTSTGQATVQGLFDLANKYLGGQTVSGITASDVNAAVDAINRGFDKCAVLVGWASSSNNINLSAGNITTLSVSRQAAATTTADEAKMKVTVFPNPYSDVLIFKYVAPQTGMAELTLYNLMGQRMATVQKANVIKGSAQHIQYQVPEYMRVFLIYKLTVGNASASGKVVPIK</sequence>
<dbReference type="Pfam" id="PF19408">
    <property type="entry name" value="PKD_6"/>
    <property type="match status" value="1"/>
</dbReference>
<evidence type="ECO:0008006" key="5">
    <source>
        <dbReference type="Google" id="ProtNLM"/>
    </source>
</evidence>
<comment type="caution">
    <text evidence="3">The sequence shown here is derived from an EMBL/GenBank/DDBJ whole genome shotgun (WGS) entry which is preliminary data.</text>
</comment>
<name>A0A3N4PM00_9BACT</name>
<gene>
    <name evidence="3" type="ORF">EGT74_17450</name>
</gene>
<dbReference type="InterPro" id="IPR057078">
    <property type="entry name" value="HYR-4C"/>
</dbReference>
<feature type="domain" description="PKD-like" evidence="1">
    <location>
        <begin position="442"/>
        <end position="499"/>
    </location>
</feature>
<feature type="domain" description="HYR-like" evidence="2">
    <location>
        <begin position="932"/>
        <end position="1002"/>
    </location>
</feature>
<feature type="domain" description="HYR-like" evidence="2">
    <location>
        <begin position="1092"/>
        <end position="1159"/>
    </location>
</feature>
<reference evidence="3 4" key="1">
    <citation type="submission" date="2018-11" db="EMBL/GenBank/DDBJ databases">
        <title>Chitinophaga lutea sp.nov., isolate from arsenic contaminated soil.</title>
        <authorList>
            <person name="Zong Y."/>
        </authorList>
    </citation>
    <scope>NUCLEOTIDE SEQUENCE [LARGE SCALE GENOMIC DNA]</scope>
    <source>
        <strain evidence="3 4">ZY74</strain>
    </source>
</reference>
<feature type="domain" description="HYR-like" evidence="2">
    <location>
        <begin position="537"/>
        <end position="605"/>
    </location>
</feature>
<accession>A0A3N4PM00</accession>
<dbReference type="SUPFAM" id="SSF49299">
    <property type="entry name" value="PKD domain"/>
    <property type="match status" value="1"/>
</dbReference>
<dbReference type="RefSeq" id="WP_123847810.1">
    <property type="nucleotide sequence ID" value="NZ_RPDH01000002.1"/>
</dbReference>
<organism evidence="3 4">
    <name type="scientific">Chitinophaga lutea</name>
    <dbReference type="NCBI Taxonomy" id="2488634"/>
    <lineage>
        <taxon>Bacteria</taxon>
        <taxon>Pseudomonadati</taxon>
        <taxon>Bacteroidota</taxon>
        <taxon>Chitinophagia</taxon>
        <taxon>Chitinophagales</taxon>
        <taxon>Chitinophagaceae</taxon>
        <taxon>Chitinophaga</taxon>
    </lineage>
</organism>
<dbReference type="OrthoDB" id="655428at2"/>